<dbReference type="PANTHER" id="PTHR43255">
    <property type="entry name" value="IRON-SULFUR-BINDING OXIDOREDUCTASE FADF-RELATED-RELATED"/>
    <property type="match status" value="1"/>
</dbReference>
<feature type="domain" description="Cysteine-rich" evidence="6">
    <location>
        <begin position="138"/>
        <end position="213"/>
    </location>
</feature>
<keyword evidence="4" id="KW-0408">Iron</keyword>
<dbReference type="GO" id="GO:0046872">
    <property type="term" value="F:metal ion binding"/>
    <property type="evidence" value="ECO:0007669"/>
    <property type="project" value="UniProtKB-KW"/>
</dbReference>
<dbReference type="RefSeq" id="WP_061609617.1">
    <property type="nucleotide sequence ID" value="NZ_JEMA01000618.1"/>
</dbReference>
<dbReference type="InterPro" id="IPR017896">
    <property type="entry name" value="4Fe4S_Fe-S-bd"/>
</dbReference>
<dbReference type="PANTHER" id="PTHR43255:SF1">
    <property type="entry name" value="IRON-SULFUR-BINDING OXIDOREDUCTASE FADF-RELATED"/>
    <property type="match status" value="1"/>
</dbReference>
<dbReference type="GO" id="GO:0005886">
    <property type="term" value="C:plasma membrane"/>
    <property type="evidence" value="ECO:0007669"/>
    <property type="project" value="TreeGrafter"/>
</dbReference>
<dbReference type="Pfam" id="PF13183">
    <property type="entry name" value="Fer4_8"/>
    <property type="match status" value="1"/>
</dbReference>
<dbReference type="InterPro" id="IPR004017">
    <property type="entry name" value="Cys_rich_dom"/>
</dbReference>
<dbReference type="InterPro" id="IPR009051">
    <property type="entry name" value="Helical_ferredxn"/>
</dbReference>
<evidence type="ECO:0000256" key="1">
    <source>
        <dbReference type="ARBA" id="ARBA00022485"/>
    </source>
</evidence>
<dbReference type="GO" id="GO:0051539">
    <property type="term" value="F:4 iron, 4 sulfur cluster binding"/>
    <property type="evidence" value="ECO:0007669"/>
    <property type="project" value="UniProtKB-KW"/>
</dbReference>
<keyword evidence="1" id="KW-0004">4Fe-4S</keyword>
<gene>
    <name evidence="8" type="ORF">BE15_42835</name>
</gene>
<evidence type="ECO:0000313" key="9">
    <source>
        <dbReference type="Proteomes" id="UP000075260"/>
    </source>
</evidence>
<dbReference type="Pfam" id="PF02754">
    <property type="entry name" value="CCG"/>
    <property type="match status" value="2"/>
</dbReference>
<accession>A0A150QIG6</accession>
<proteinExistence type="predicted"/>
<organism evidence="8 9">
    <name type="scientific">Sorangium cellulosum</name>
    <name type="common">Polyangium cellulosum</name>
    <dbReference type="NCBI Taxonomy" id="56"/>
    <lineage>
        <taxon>Bacteria</taxon>
        <taxon>Pseudomonadati</taxon>
        <taxon>Myxococcota</taxon>
        <taxon>Polyangia</taxon>
        <taxon>Polyangiales</taxon>
        <taxon>Polyangiaceae</taxon>
        <taxon>Sorangium</taxon>
    </lineage>
</organism>
<comment type="caution">
    <text evidence="8">The sequence shown here is derived from an EMBL/GenBank/DDBJ whole genome shotgun (WGS) entry which is preliminary data.</text>
</comment>
<feature type="domain" description="Cysteine-rich" evidence="6">
    <location>
        <begin position="252"/>
        <end position="333"/>
    </location>
</feature>
<dbReference type="SUPFAM" id="SSF46548">
    <property type="entry name" value="alpha-helical ferredoxin"/>
    <property type="match status" value="1"/>
</dbReference>
<keyword evidence="2" id="KW-0479">Metal-binding</keyword>
<evidence type="ECO:0000256" key="3">
    <source>
        <dbReference type="ARBA" id="ARBA00023002"/>
    </source>
</evidence>
<reference evidence="8 9" key="1">
    <citation type="submission" date="2014-02" db="EMBL/GenBank/DDBJ databases">
        <title>The small core and large imbalanced accessory genome model reveals a collaborative survival strategy of Sorangium cellulosum strains in nature.</title>
        <authorList>
            <person name="Han K."/>
            <person name="Peng R."/>
            <person name="Blom J."/>
            <person name="Li Y.-Z."/>
        </authorList>
    </citation>
    <scope>NUCLEOTIDE SEQUENCE [LARGE SCALE GENOMIC DNA]</scope>
    <source>
        <strain evidence="8 9">So0008-312</strain>
    </source>
</reference>
<dbReference type="Gene3D" id="1.10.1060.10">
    <property type="entry name" value="Alpha-helical ferredoxin"/>
    <property type="match status" value="1"/>
</dbReference>
<name>A0A150QIG6_SORCE</name>
<evidence type="ECO:0000256" key="5">
    <source>
        <dbReference type="ARBA" id="ARBA00023014"/>
    </source>
</evidence>
<dbReference type="OrthoDB" id="5289041at2"/>
<dbReference type="Proteomes" id="UP000075260">
    <property type="component" value="Unassembled WGS sequence"/>
</dbReference>
<dbReference type="InterPro" id="IPR051460">
    <property type="entry name" value="HdrC_iron-sulfur_subunit"/>
</dbReference>
<feature type="domain" description="4Fe-4S ferredoxin-type" evidence="7">
    <location>
        <begin position="16"/>
        <end position="84"/>
    </location>
</feature>
<dbReference type="GO" id="GO:0016491">
    <property type="term" value="F:oxidoreductase activity"/>
    <property type="evidence" value="ECO:0007669"/>
    <property type="project" value="UniProtKB-KW"/>
</dbReference>
<protein>
    <submittedName>
        <fullName evidence="8">Fe-S oxidoreductase</fullName>
    </submittedName>
</protein>
<sequence>MPQLRLKLLEPHRTSLEKCVYCPKLSRAACPVSNVEANETVTPWGKMSMAYFAGRGDVPLDALHADPAWACSGCYACRERCDHKNEVATVLTDARAEFFARGLAPEGARRAAERFWAREDAGDGEPDARAAASGAVRVLVGCGYVRHAPDVAEDALDATEALIGAPVRPVRACCGLPLLYAGDRPGFEAAARRLAAEVAEGERFVAVDPGCARAVRVEYARAGVDVKAPELFVDLAVASLDRLQRSTSERRVRYHDPCQLGRGLDRYDAPREILARITGRPPEEFIHRREHADCSGGGGLVPATRPASSAAIADGRIAEHRALGGGLLVTHCAQSLRRFRSRGEPAEDLASLVARAVAPR</sequence>
<evidence type="ECO:0000313" key="8">
    <source>
        <dbReference type="EMBL" id="KYF67769.1"/>
    </source>
</evidence>
<evidence type="ECO:0000259" key="6">
    <source>
        <dbReference type="Pfam" id="PF02754"/>
    </source>
</evidence>
<evidence type="ECO:0000256" key="4">
    <source>
        <dbReference type="ARBA" id="ARBA00023004"/>
    </source>
</evidence>
<keyword evidence="3" id="KW-0560">Oxidoreductase</keyword>
<dbReference type="EMBL" id="JEMA01000618">
    <property type="protein sequence ID" value="KYF67769.1"/>
    <property type="molecule type" value="Genomic_DNA"/>
</dbReference>
<keyword evidence="5" id="KW-0411">Iron-sulfur</keyword>
<evidence type="ECO:0000259" key="7">
    <source>
        <dbReference type="Pfam" id="PF13183"/>
    </source>
</evidence>
<evidence type="ECO:0000256" key="2">
    <source>
        <dbReference type="ARBA" id="ARBA00022723"/>
    </source>
</evidence>
<dbReference type="AlphaFoldDB" id="A0A150QIG6"/>